<feature type="region of interest" description="Disordered" evidence="6">
    <location>
        <begin position="1086"/>
        <end position="1199"/>
    </location>
</feature>
<reference evidence="9 10" key="1">
    <citation type="submission" date="2023-09" db="EMBL/GenBank/DDBJ databases">
        <title>Genomes of two closely related lineages of the louse Polyplax serrata with different host specificities.</title>
        <authorList>
            <person name="Martinu J."/>
            <person name="Tarabai H."/>
            <person name="Stefka J."/>
            <person name="Hypsa V."/>
        </authorList>
    </citation>
    <scope>NUCLEOTIDE SEQUENCE [LARGE SCALE GENOMIC DNA]</scope>
    <source>
        <strain evidence="9">98ZLc_SE</strain>
    </source>
</reference>
<dbReference type="InterPro" id="IPR045255">
    <property type="entry name" value="RanBP1-like"/>
</dbReference>
<evidence type="ECO:0000313" key="9">
    <source>
        <dbReference type="EMBL" id="KAK6624552.1"/>
    </source>
</evidence>
<feature type="compositionally biased region" description="Polar residues" evidence="6">
    <location>
        <begin position="1872"/>
        <end position="1893"/>
    </location>
</feature>
<feature type="compositionally biased region" description="Basic and acidic residues" evidence="6">
    <location>
        <begin position="1394"/>
        <end position="1403"/>
    </location>
</feature>
<dbReference type="Gene3D" id="1.25.40.10">
    <property type="entry name" value="Tetratricopeptide repeat domain"/>
    <property type="match status" value="1"/>
</dbReference>
<keyword evidence="4" id="KW-0862">Zinc</keyword>
<evidence type="ECO:0000256" key="5">
    <source>
        <dbReference type="PROSITE-ProRule" id="PRU00322"/>
    </source>
</evidence>
<dbReference type="PROSITE" id="PS50196">
    <property type="entry name" value="RANBD1"/>
    <property type="match status" value="3"/>
</dbReference>
<dbReference type="PROSITE" id="PS01358">
    <property type="entry name" value="ZF_RANBP2_1"/>
    <property type="match status" value="1"/>
</dbReference>
<evidence type="ECO:0000259" key="8">
    <source>
        <dbReference type="PROSITE" id="PS50199"/>
    </source>
</evidence>
<dbReference type="Pfam" id="PF00638">
    <property type="entry name" value="Ran_BP1"/>
    <property type="match status" value="2"/>
</dbReference>
<dbReference type="InterPro" id="IPR011990">
    <property type="entry name" value="TPR-like_helical_dom_sf"/>
</dbReference>
<gene>
    <name evidence="9" type="ORF">RUM44_011411</name>
</gene>
<feature type="region of interest" description="Disordered" evidence="6">
    <location>
        <begin position="2232"/>
        <end position="2283"/>
    </location>
</feature>
<feature type="compositionally biased region" description="Acidic residues" evidence="6">
    <location>
        <begin position="1935"/>
        <end position="1947"/>
    </location>
</feature>
<keyword evidence="1" id="KW-0597">Phosphoprotein</keyword>
<dbReference type="SMART" id="SM00547">
    <property type="entry name" value="ZnF_RBZ"/>
    <property type="match status" value="1"/>
</dbReference>
<protein>
    <recommendedName>
        <fullName evidence="11">E3 SUMO-protein ligase RanBP2</fullName>
    </recommendedName>
</protein>
<dbReference type="InterPro" id="IPR036443">
    <property type="entry name" value="Znf_RanBP2_sf"/>
</dbReference>
<comment type="caution">
    <text evidence="9">The sequence shown here is derived from an EMBL/GenBank/DDBJ whole genome shotgun (WGS) entry which is preliminary data.</text>
</comment>
<organism evidence="9 10">
    <name type="scientific">Polyplax serrata</name>
    <name type="common">Common mouse louse</name>
    <dbReference type="NCBI Taxonomy" id="468196"/>
    <lineage>
        <taxon>Eukaryota</taxon>
        <taxon>Metazoa</taxon>
        <taxon>Ecdysozoa</taxon>
        <taxon>Arthropoda</taxon>
        <taxon>Hexapoda</taxon>
        <taxon>Insecta</taxon>
        <taxon>Pterygota</taxon>
        <taxon>Neoptera</taxon>
        <taxon>Paraneoptera</taxon>
        <taxon>Psocodea</taxon>
        <taxon>Troctomorpha</taxon>
        <taxon>Phthiraptera</taxon>
        <taxon>Anoplura</taxon>
        <taxon>Polyplacidae</taxon>
        <taxon>Polyplax</taxon>
    </lineage>
</organism>
<dbReference type="PROSITE" id="PS50199">
    <property type="entry name" value="ZF_RANBP2_2"/>
    <property type="match status" value="1"/>
</dbReference>
<feature type="compositionally biased region" description="Polar residues" evidence="6">
    <location>
        <begin position="1125"/>
        <end position="1179"/>
    </location>
</feature>
<sequence length="2283" mass="255397">MFHSKQDVDRHVVEVFKHIGSEHQRNLKCYQIAKSYYKFKDYKSAIKYINRFILTTANSAPAYRLLGECYLGINSKVKALHAFKTSLEFNGSQHDLVLKICTLLMDPEVFAVTPRANYWLDRAEALFPTNQVVFQLREYILKSNLGGKQDNGQLEKLIISEVNARPTDVTVRIRLLNLFLDSKRFKIAYQHALDIEERNIFSEYPIWYDCLCKVVEAYEKANAGPLGFEFLIKKLFFLERRADLYLQEYKDEVKSLPECSQALLVFDQSLYAFSKIEAPQEDAYFFKEVLRHLGCQLSFHLATFALKRAKKEYGTWPKAVNIATPLLLQASQTSMDLNDAWYNMWSGKDKRDTEAKHWSKMAALRVSQIGHILNAWSQNKKSKFLEKASMCCTGKWQTQIYKNIFYNKEQDTDNSYFVNEPLMSILPKRLLTDTELKAAGEVAQSTHPDSLHHLVWLGAANCDSNGQLDADFRCMTVPKLQFTVDNLSQTGPETLNQLDVDAFLYTSVLCGKSATTRLVNNDRPTLLPVSISEELCTSAQADWWVAVHKTYNNQSGDSIGEMRLRLRRGIEVVRAVGHHGLDVKILVMLAKLFQKRATGSKNATETNGLEERAHWYWTAAIPMLEKVEKNHRLRVVPDRLFHYKGNELTASEIKKHLEDGRLFLACRLMKQGQNDEAIEAFQSLKSPYATYYQGLIYEKLASEEVNHLPESITSENRSQHITLLTRAREAFYLTLDRLRSPNVDLDHPLNSELQDHLEDIEKQLAMIDSDNSLNRNGDSESDETDPVPHPLSPDTDDNVGRNLNVFNTSNSFFNVKNARTPRTVRQNLTDKRPLRLEARPSPERLDAQLRYLVQANTSGLQTVVEQLKELKSIIQIELKDLGCVTRDLLAEMKRYNDKVETTCRREIESLKPEELFNLGEEDYEELNQLSQSYPPYQNYLLNRPMPGAQVTPTAPYGTSVPSPGSSLIPPVENSLLPPSFYPGHQMDPSVLMYQGLRYYQGLPFGDSQNLSDYRGPGVQKDLRKQKGVLKGNYKTPENASVVCPTSTPATASGTFVGKGQPPNVVITSSDVLPVFTSSGTPAMSVTIPPQHIRCSTPSSTPQKFSSAQTHPFQIHMPPQAHFVNESPTGKLNSLVPTTSASSSPAQKSNTSLDKNQSPKFPAPFSTTAQGNGSPSVQTKPTEKPVVNAQPKLEKTPATVESKPEVEVKLFESDAQVFIQESKEWKDKGRFKIKIEHDREKKKVKILLLQGPSNLFAAYVITANTTLDTLKNNDSGWVLSVNNFPLSNSKLKEAQMEKTVWPKTCLIFDNKTGAKNFENAYNNSLQILNISNKPKSGLFITPTKQCPNCKKLFDGYMDKCDNADCNSQTAPPEKTNLGGFTFLSSPIVQPPPPSKPEEKEKPNEPPKAVPFASFSFSSPKQTNLFAALEKDPNAFKKDANFKGFEGHNSLVFGNLKKPVKAIKDPDTTADDEGDEFVPTAEFTPVVDLPDLVDVKTGEENDDVLFDERAKLLRFATSTKEWKERGIGNIKLLLNKESQRVRLIMRREVVLKVCCNHYLDEKMEFVPMTKSDRAVSWYAQDYSEGDLKPELFALKFKNPEKANEFLEVVKKTQAKIKNGRVGGDESSKQLEKPAEKPADSKPLSEIFKPKVGSWECEKCLVRNDGNSEKCACCETPKPGTTVDAKEQSKPKQLGKGIIFPPTTMTFTFGIPPQSTQSTQSTAVTTMTTTTSSTTSGPTEFTFGIPTPKVTTVSTSVTAPTNKFVFGLPSTSVSTVSFGTPQANVTTTTMSSMPSFSFGVTPGSVTSSTADTTITTTTSALSNFKFGAQTQGKESTTAPLFQSSLFGTGANSTITKNVTNIFGGSSLGKPDEKSSLLSIPNSKTEPKSGTTQPTYSFGQSLKLHEKDKFEFSFNKVKPEGKSDVEKTPRADTSGEQGNSDESDGEVEDNGDNITFESVVPLPEKVDLPTGEEDEDVKYEQRAKLFRFLNKEWKERGIGDVKILKHKTNSKIRLLMRRETVLKVCLNHYVTSDIVFNRKDEKTWQWCAPDYSEGEVQYDTFAIRFKTPEIAQGFMDALEAVKKNIEPSVKKPESEVETVKIFSFSIPTTTARAATTRTSDQDISIVYENQVSPELREKAEALGLPPNFYSYLQAPGCPGCSGCDKDDEAILDVQQKAADSTTQPIFGTIPSFKAWSAFNSASGDGTKKCVFSFSGNKDTTNKFPAVSSVKAVFSTAQENDDCDREDEEETGSEYDEGEIVEDYDECEEEEYDDEDEDEDNEDDEDDG</sequence>
<evidence type="ECO:0000256" key="4">
    <source>
        <dbReference type="ARBA" id="ARBA00022833"/>
    </source>
</evidence>
<keyword evidence="3 5" id="KW-0863">Zinc-finger</keyword>
<feature type="region of interest" description="Disordered" evidence="6">
    <location>
        <begin position="770"/>
        <end position="800"/>
    </location>
</feature>
<evidence type="ECO:0000256" key="3">
    <source>
        <dbReference type="ARBA" id="ARBA00022771"/>
    </source>
</evidence>
<dbReference type="InterPro" id="IPR001876">
    <property type="entry name" value="Znf_RanBP2"/>
</dbReference>
<feature type="compositionally biased region" description="Acidic residues" evidence="6">
    <location>
        <begin position="2234"/>
        <end position="2283"/>
    </location>
</feature>
<name>A0ABR1APZ0_POLSC</name>
<feature type="region of interest" description="Disordered" evidence="6">
    <location>
        <begin position="1615"/>
        <end position="1642"/>
    </location>
</feature>
<feature type="domain" description="RanBD1" evidence="7">
    <location>
        <begin position="1181"/>
        <end position="1289"/>
    </location>
</feature>
<keyword evidence="10" id="KW-1185">Reference proteome</keyword>
<evidence type="ECO:0000256" key="2">
    <source>
        <dbReference type="ARBA" id="ARBA00022723"/>
    </source>
</evidence>
<dbReference type="SUPFAM" id="SSF48452">
    <property type="entry name" value="TPR-like"/>
    <property type="match status" value="1"/>
</dbReference>
<dbReference type="InterPro" id="IPR011993">
    <property type="entry name" value="PH-like_dom_sf"/>
</dbReference>
<dbReference type="PANTHER" id="PTHR23138:SF87">
    <property type="entry name" value="E3 SUMO-PROTEIN LIGASE RANBP2"/>
    <property type="match status" value="1"/>
</dbReference>
<evidence type="ECO:0000313" key="10">
    <source>
        <dbReference type="Proteomes" id="UP001359485"/>
    </source>
</evidence>
<dbReference type="PANTHER" id="PTHR23138">
    <property type="entry name" value="RAN BINDING PROTEIN"/>
    <property type="match status" value="1"/>
</dbReference>
<accession>A0ABR1APZ0</accession>
<dbReference type="EMBL" id="JAWJWF010000046">
    <property type="protein sequence ID" value="KAK6624552.1"/>
    <property type="molecule type" value="Genomic_DNA"/>
</dbReference>
<feature type="domain" description="RanBD1" evidence="7">
    <location>
        <begin position="1951"/>
        <end position="2083"/>
    </location>
</feature>
<feature type="region of interest" description="Disordered" evidence="6">
    <location>
        <begin position="1382"/>
        <end position="1407"/>
    </location>
</feature>
<feature type="compositionally biased region" description="Polar residues" evidence="6">
    <location>
        <begin position="1093"/>
        <end position="1111"/>
    </location>
</feature>
<evidence type="ECO:0000259" key="7">
    <source>
        <dbReference type="PROSITE" id="PS50196"/>
    </source>
</evidence>
<feature type="compositionally biased region" description="Basic and acidic residues" evidence="6">
    <location>
        <begin position="1911"/>
        <end position="1926"/>
    </location>
</feature>
<evidence type="ECO:0000256" key="1">
    <source>
        <dbReference type="ARBA" id="ARBA00022553"/>
    </source>
</evidence>
<feature type="region of interest" description="Disordered" evidence="6">
    <location>
        <begin position="1911"/>
        <end position="1956"/>
    </location>
</feature>
<keyword evidence="2" id="KW-0479">Metal-binding</keyword>
<proteinExistence type="predicted"/>
<evidence type="ECO:0008006" key="11">
    <source>
        <dbReference type="Google" id="ProtNLM"/>
    </source>
</evidence>
<dbReference type="SMART" id="SM00160">
    <property type="entry name" value="RanBD"/>
    <property type="match status" value="2"/>
</dbReference>
<feature type="region of interest" description="Disordered" evidence="6">
    <location>
        <begin position="1859"/>
        <end position="1893"/>
    </location>
</feature>
<feature type="compositionally biased region" description="Basic and acidic residues" evidence="6">
    <location>
        <begin position="1620"/>
        <end position="1637"/>
    </location>
</feature>
<evidence type="ECO:0000256" key="6">
    <source>
        <dbReference type="SAM" id="MobiDB-lite"/>
    </source>
</evidence>
<feature type="domain" description="RanBP2-type" evidence="8">
    <location>
        <begin position="1648"/>
        <end position="1677"/>
    </location>
</feature>
<dbReference type="Gene3D" id="2.30.29.30">
    <property type="entry name" value="Pleckstrin-homology domain (PH domain)/Phosphotyrosine-binding domain (PTB)"/>
    <property type="match status" value="3"/>
</dbReference>
<feature type="domain" description="RanBD1" evidence="7">
    <location>
        <begin position="1480"/>
        <end position="1616"/>
    </location>
</feature>
<dbReference type="InterPro" id="IPR000156">
    <property type="entry name" value="Ran_bind_dom"/>
</dbReference>
<dbReference type="Proteomes" id="UP001359485">
    <property type="component" value="Unassembled WGS sequence"/>
</dbReference>
<dbReference type="SUPFAM" id="SSF90209">
    <property type="entry name" value="Ran binding protein zinc finger-like"/>
    <property type="match status" value="1"/>
</dbReference>
<dbReference type="Gene3D" id="4.10.1060.10">
    <property type="entry name" value="Zinc finger, RanBP2-type"/>
    <property type="match status" value="1"/>
</dbReference>
<dbReference type="SUPFAM" id="SSF50729">
    <property type="entry name" value="PH domain-like"/>
    <property type="match status" value="3"/>
</dbReference>